<dbReference type="InterPro" id="IPR005097">
    <property type="entry name" value="Sacchrp_dh_NADP-bd"/>
</dbReference>
<dbReference type="SMART" id="SM01002">
    <property type="entry name" value="AlaDh_PNT_C"/>
    <property type="match status" value="1"/>
</dbReference>
<dbReference type="CDD" id="cd12189">
    <property type="entry name" value="LKR_SDH_like"/>
    <property type="match status" value="1"/>
</dbReference>
<dbReference type="EMBL" id="GECZ01005791">
    <property type="protein sequence ID" value="JAS63978.1"/>
    <property type="molecule type" value="Transcribed_RNA"/>
</dbReference>
<gene>
    <name evidence="10" type="ORF">g.28540</name>
</gene>
<dbReference type="SUPFAM" id="SSF51735">
    <property type="entry name" value="NAD(P)-binding Rossmann-fold domains"/>
    <property type="match status" value="1"/>
</dbReference>
<evidence type="ECO:0000256" key="5">
    <source>
        <dbReference type="ARBA" id="ARBA00023002"/>
    </source>
</evidence>
<dbReference type="InterPro" id="IPR051168">
    <property type="entry name" value="AASS"/>
</dbReference>
<evidence type="ECO:0000256" key="6">
    <source>
        <dbReference type="ARBA" id="ARBA00023268"/>
    </source>
</evidence>
<dbReference type="PANTHER" id="PTHR11133:SF22">
    <property type="entry name" value="ALPHA-AMINOADIPIC SEMIALDEHYDE SYNTHASE, MITOCHONDRIAL"/>
    <property type="match status" value="1"/>
</dbReference>
<evidence type="ECO:0000259" key="8">
    <source>
        <dbReference type="SMART" id="SM01002"/>
    </source>
</evidence>
<dbReference type="Gene3D" id="3.30.360.10">
    <property type="entry name" value="Dihydrodipicolinate Reductase, domain 2"/>
    <property type="match status" value="1"/>
</dbReference>
<dbReference type="GO" id="GO:0005737">
    <property type="term" value="C:cytoplasm"/>
    <property type="evidence" value="ECO:0007669"/>
    <property type="project" value="TreeGrafter"/>
</dbReference>
<dbReference type="AlphaFoldDB" id="A0A1B6GNF7"/>
<feature type="domain" description="Alanine dehydrogenase/pyridine nucleotide transhydrogenase NAD(H)-binding" evidence="8">
    <location>
        <begin position="193"/>
        <end position="396"/>
    </location>
</feature>
<dbReference type="GO" id="GO:0033512">
    <property type="term" value="P:L-lysine catabolic process to acetyl-CoA via saccharopine"/>
    <property type="evidence" value="ECO:0007669"/>
    <property type="project" value="UniProtKB-UniPathway"/>
</dbReference>
<dbReference type="FunFam" id="3.40.50.720:FF:000087">
    <property type="entry name" value="alpha-aminoadipic semialdehyde synthase, mitochondrial"/>
    <property type="match status" value="1"/>
</dbReference>
<keyword evidence="6" id="KW-0511">Multifunctional enzyme</keyword>
<comment type="pathway">
    <text evidence="1">Amino-acid degradation; L-lysine degradation via saccharopine pathway; glutaryl-CoA from L-lysine: step 1/6.</text>
</comment>
<evidence type="ECO:0000256" key="7">
    <source>
        <dbReference type="ARBA" id="ARBA00025744"/>
    </source>
</evidence>
<evidence type="ECO:0000256" key="4">
    <source>
        <dbReference type="ARBA" id="ARBA00022857"/>
    </source>
</evidence>
<dbReference type="InterPro" id="IPR007886">
    <property type="entry name" value="AlaDH/PNT_N"/>
</dbReference>
<name>A0A1B6GNF7_9HEMI</name>
<accession>A0A1B6GNF7</accession>
<dbReference type="Pfam" id="PF05222">
    <property type="entry name" value="AlaDh_PNT_N"/>
    <property type="match status" value="1"/>
</dbReference>
<evidence type="ECO:0000256" key="3">
    <source>
        <dbReference type="ARBA" id="ARBA00005624"/>
    </source>
</evidence>
<proteinExistence type="inferred from homology"/>
<dbReference type="FunFam" id="3.40.50.720:FF:000072">
    <property type="entry name" value="Saccharopine dehydrogenase [NADP(+), L-glutamate-forming]"/>
    <property type="match status" value="1"/>
</dbReference>
<dbReference type="Gene3D" id="1.10.1870.10">
    <property type="entry name" value="Domain 3, Saccharopine reductase"/>
    <property type="match status" value="1"/>
</dbReference>
<dbReference type="FunFam" id="3.30.360.10:FF:000008">
    <property type="entry name" value="Alpha-aminoadipic semialdehyde synthase, mitochondrial"/>
    <property type="match status" value="1"/>
</dbReference>
<dbReference type="UniPathway" id="UPA00868">
    <property type="reaction ID" value="UER00835"/>
</dbReference>
<dbReference type="Gene3D" id="3.40.50.720">
    <property type="entry name" value="NAD(P)-binding Rossmann-like Domain"/>
    <property type="match status" value="3"/>
</dbReference>
<evidence type="ECO:0000259" key="9">
    <source>
        <dbReference type="SMART" id="SM01003"/>
    </source>
</evidence>
<comment type="similarity">
    <text evidence="7">In the C-terminal section; belongs to the saccharopine dehydrogenase family.</text>
</comment>
<evidence type="ECO:0000256" key="1">
    <source>
        <dbReference type="ARBA" id="ARBA00004682"/>
    </source>
</evidence>
<sequence>MQARFSSTFQKATKLPVKGKVIAIRREDQSVWERRAPFAPTNVRRLVRAGIKVLIQPSNRRAYPIQSYVSAGAIPQEDISEASVIFGVKQVPVDLLLPNKTYCMFSHTIKAQESNMPLLDAILEKNIRLIDYEKLVSEQGQRVVAFGKYAGVAGMVNILHGLGLRLLALGHHTPFMHIGPAHNYRNSSMARQAIRDAGYEIALGMMPKSIGPLTFVITGSGNVSQGALEVFQEFPHEFVPPDMLQKVAEHGVTNKVYGCQVRRRDHLQRRDGGGFDAEEYDAHPELYMSTFGKKIAPYASIIVNGIYWAVGSPKLLTLPDAKDLLVPPQTPWLPISEGAPALPHRTLAICDISADPGGSIEFMNECTTIDTPFCLYDADRNKDTKSFKGSGLLVCSIDNMPTQLPRESTDFFGDLLMPYVNDILQSDASASLTQQDFNPVVSNAIIASNGKLTPNFEYIEELRQDSKRIRQKLPDVGGATKKILILGAGRVSSPLVKYLNRDENIHITLASSLQEEASTVARPYSRIEPVLVDVVQRPDHLKTLVEASDLVVSLLPFQLHHLVAECCISSRVNMVTASYCTLEMMRLHDKAVKAGVTIVNEVGLDPGIDHLLAIESIDEIHQAGGKVESFVSYCGGLPAPEFSNNPLRYKFSWSPKGVLLNVLGNAKYLKNSKIVDVAAGGELLKSGTDLDFLPGFALEGYPNRDSLRYAQLYGIAAEVHTMFRGSIRYKGFLETMLSLKHLGLIDLNTHPALHPDGPDITWRELMCALLGLSHADIFYENLRSKVSERVSETQLLAVEKLGLMDDVKVVKCGTPIESLSHYLSSRLSLGEQERDVVILRHEIDIAWAAGQNERRDITMVEYGDGQGTTAMARTVGLPAAIAAKMVLDGEIQEHGMVYPLTPHIYRPMLSRLRAEGIVSRVSVEKIC</sequence>
<dbReference type="InterPro" id="IPR036291">
    <property type="entry name" value="NAD(P)-bd_dom_sf"/>
</dbReference>
<dbReference type="InterPro" id="IPR007698">
    <property type="entry name" value="AlaDH/PNT_NAD(H)-bd"/>
</dbReference>
<feature type="domain" description="Alanine dehydrogenase/pyridine nucleotide transhydrogenase N-terminal" evidence="9">
    <location>
        <begin position="23"/>
        <end position="153"/>
    </location>
</feature>
<reference evidence="10" key="1">
    <citation type="submission" date="2015-11" db="EMBL/GenBank/DDBJ databases">
        <title>De novo transcriptome assembly of four potential Pierce s Disease insect vectors from Arizona vineyards.</title>
        <authorList>
            <person name="Tassone E.E."/>
        </authorList>
    </citation>
    <scope>NUCLEOTIDE SEQUENCE</scope>
</reference>
<dbReference type="SUPFAM" id="SSF52283">
    <property type="entry name" value="Formate/glycerate dehydrogenase catalytic domain-like"/>
    <property type="match status" value="1"/>
</dbReference>
<protein>
    <submittedName>
        <fullName evidence="10">Uncharacterized protein</fullName>
    </submittedName>
</protein>
<evidence type="ECO:0000256" key="2">
    <source>
        <dbReference type="ARBA" id="ARBA00004720"/>
    </source>
</evidence>
<dbReference type="PANTHER" id="PTHR11133">
    <property type="entry name" value="SACCHAROPINE DEHYDROGENASE"/>
    <property type="match status" value="1"/>
</dbReference>
<dbReference type="Pfam" id="PF03435">
    <property type="entry name" value="Sacchrp_dh_NADP"/>
    <property type="match status" value="1"/>
</dbReference>
<dbReference type="SMART" id="SM01003">
    <property type="entry name" value="AlaDh_PNT_N"/>
    <property type="match status" value="1"/>
</dbReference>
<comment type="similarity">
    <text evidence="3">In the N-terminal section; belongs to the AlaDH/PNT family.</text>
</comment>
<organism evidence="10">
    <name type="scientific">Cuerna arida</name>
    <dbReference type="NCBI Taxonomy" id="1464854"/>
    <lineage>
        <taxon>Eukaryota</taxon>
        <taxon>Metazoa</taxon>
        <taxon>Ecdysozoa</taxon>
        <taxon>Arthropoda</taxon>
        <taxon>Hexapoda</taxon>
        <taxon>Insecta</taxon>
        <taxon>Pterygota</taxon>
        <taxon>Neoptera</taxon>
        <taxon>Paraneoptera</taxon>
        <taxon>Hemiptera</taxon>
        <taxon>Auchenorrhyncha</taxon>
        <taxon>Membracoidea</taxon>
        <taxon>Cicadellidae</taxon>
        <taxon>Cicadellinae</taxon>
        <taxon>Proconiini</taxon>
        <taxon>Cuerna</taxon>
    </lineage>
</organism>
<dbReference type="GO" id="GO:0019878">
    <property type="term" value="P:lysine biosynthetic process via aminoadipic acid"/>
    <property type="evidence" value="ECO:0007669"/>
    <property type="project" value="TreeGrafter"/>
</dbReference>
<dbReference type="Pfam" id="PF01262">
    <property type="entry name" value="AlaDh_PNT_C"/>
    <property type="match status" value="1"/>
</dbReference>
<dbReference type="GO" id="GO:0004753">
    <property type="term" value="F:saccharopine dehydrogenase activity"/>
    <property type="evidence" value="ECO:0007669"/>
    <property type="project" value="TreeGrafter"/>
</dbReference>
<dbReference type="SUPFAM" id="SSF55347">
    <property type="entry name" value="Glyceraldehyde-3-phosphate dehydrogenase-like, C-terminal domain"/>
    <property type="match status" value="1"/>
</dbReference>
<dbReference type="Pfam" id="PF16653">
    <property type="entry name" value="Sacchrp_dh_C"/>
    <property type="match status" value="1"/>
</dbReference>
<keyword evidence="4" id="KW-0521">NADP</keyword>
<keyword evidence="5" id="KW-0560">Oxidoreductase</keyword>
<comment type="pathway">
    <text evidence="2">Amino-acid degradation; L-lysine degradation via saccharopine pathway; glutaryl-CoA from L-lysine: step 2/6.</text>
</comment>
<dbReference type="InterPro" id="IPR032095">
    <property type="entry name" value="Sacchrp_dh-like_C"/>
</dbReference>
<evidence type="ECO:0000313" key="10">
    <source>
        <dbReference type="EMBL" id="JAS63978.1"/>
    </source>
</evidence>